<name>T2IPI6_CROWT</name>
<dbReference type="EMBL" id="CAQL01000205">
    <property type="protein sequence ID" value="CCQ54672.1"/>
    <property type="molecule type" value="Genomic_DNA"/>
</dbReference>
<dbReference type="Proteomes" id="UP000017981">
    <property type="component" value="Unassembled WGS sequence"/>
</dbReference>
<proteinExistence type="predicted"/>
<gene>
    <name evidence="1" type="ORF">CWATWH0005_443</name>
</gene>
<reference evidence="1 2" key="2">
    <citation type="submission" date="2013-09" db="EMBL/GenBank/DDBJ databases">
        <title>Whole genome comparison of six Crocosphaera watsonii strains with differing phenotypes.</title>
        <authorList>
            <person name="Bench S.R."/>
            <person name="Heller P."/>
            <person name="Frank I."/>
            <person name="Arciniega M."/>
            <person name="Shilova I.N."/>
            <person name="Zehr J.P."/>
        </authorList>
    </citation>
    <scope>NUCLEOTIDE SEQUENCE [LARGE SCALE GENOMIC DNA]</scope>
    <source>
        <strain evidence="1 2">WH 0005</strain>
    </source>
</reference>
<comment type="caution">
    <text evidence="1">The sequence shown here is derived from an EMBL/GenBank/DDBJ whole genome shotgun (WGS) entry which is preliminary data.</text>
</comment>
<protein>
    <submittedName>
        <fullName evidence="1">Uncharacterized protein</fullName>
    </submittedName>
</protein>
<organism evidence="1 2">
    <name type="scientific">Crocosphaera watsonii WH 0005</name>
    <dbReference type="NCBI Taxonomy" id="423472"/>
    <lineage>
        <taxon>Bacteria</taxon>
        <taxon>Bacillati</taxon>
        <taxon>Cyanobacteriota</taxon>
        <taxon>Cyanophyceae</taxon>
        <taxon>Oscillatoriophycideae</taxon>
        <taxon>Chroococcales</taxon>
        <taxon>Aphanothecaceae</taxon>
        <taxon>Crocosphaera</taxon>
    </lineage>
</organism>
<dbReference type="AlphaFoldDB" id="T2IPI6"/>
<accession>T2IPI6</accession>
<evidence type="ECO:0000313" key="2">
    <source>
        <dbReference type="Proteomes" id="UP000017981"/>
    </source>
</evidence>
<evidence type="ECO:0000313" key="1">
    <source>
        <dbReference type="EMBL" id="CCQ54672.1"/>
    </source>
</evidence>
<sequence length="41" mass="4415">MIHENVEIPLSVPPLVIPPLVPPFVRGAGGITIHLFLTTDN</sequence>
<reference evidence="1 2" key="1">
    <citation type="submission" date="2013-01" db="EMBL/GenBank/DDBJ databases">
        <authorList>
            <person name="Bench S."/>
        </authorList>
    </citation>
    <scope>NUCLEOTIDE SEQUENCE [LARGE SCALE GENOMIC DNA]</scope>
    <source>
        <strain evidence="1 2">WH 0005</strain>
    </source>
</reference>